<keyword evidence="5 9" id="KW-0479">Metal-binding</keyword>
<dbReference type="EMBL" id="JBHPON010000002">
    <property type="protein sequence ID" value="MFC6036373.1"/>
    <property type="molecule type" value="Genomic_DNA"/>
</dbReference>
<dbReference type="PANTHER" id="PTHR12589:SF7">
    <property type="entry name" value="6-PYRUVOYL TETRAHYDROBIOPTERIN SYNTHASE"/>
    <property type="match status" value="1"/>
</dbReference>
<comment type="caution">
    <text evidence="10">The sequence shown here is derived from an EMBL/GenBank/DDBJ whole genome shotgun (WGS) entry which is preliminary data.</text>
</comment>
<dbReference type="InterPro" id="IPR038418">
    <property type="entry name" value="6-PTP_synth/QueD_sf"/>
</dbReference>
<proteinExistence type="inferred from homology"/>
<evidence type="ECO:0000256" key="2">
    <source>
        <dbReference type="ARBA" id="ARBA00005061"/>
    </source>
</evidence>
<comment type="function">
    <text evidence="1">Catalyzes the conversion of 7,8-dihydroneopterin triphosphate (H2NTP) to 6-carboxy-5,6,7,8-tetrahydropterin (CPH4) and acetaldehyde.</text>
</comment>
<dbReference type="Pfam" id="PF01242">
    <property type="entry name" value="PTPS"/>
    <property type="match status" value="1"/>
</dbReference>
<dbReference type="InterPro" id="IPR007115">
    <property type="entry name" value="6-PTP_synth/QueD"/>
</dbReference>
<evidence type="ECO:0000256" key="6">
    <source>
        <dbReference type="ARBA" id="ARBA00022833"/>
    </source>
</evidence>
<keyword evidence="11" id="KW-1185">Reference proteome</keyword>
<name>A0ABW1KW88_9PROT</name>
<comment type="catalytic activity">
    <reaction evidence="8 9">
        <text>7,8-dihydroneopterin 3'-triphosphate + H2O = 6-carboxy-5,6,7,8-tetrahydropterin + triphosphate + acetaldehyde + 2 H(+)</text>
        <dbReference type="Rhea" id="RHEA:27966"/>
        <dbReference type="ChEBI" id="CHEBI:15343"/>
        <dbReference type="ChEBI" id="CHEBI:15377"/>
        <dbReference type="ChEBI" id="CHEBI:15378"/>
        <dbReference type="ChEBI" id="CHEBI:18036"/>
        <dbReference type="ChEBI" id="CHEBI:58462"/>
        <dbReference type="ChEBI" id="CHEBI:61032"/>
        <dbReference type="EC" id="4.1.2.50"/>
    </reaction>
</comment>
<organism evidence="10 11">
    <name type="scientific">Hyphococcus aureus</name>
    <dbReference type="NCBI Taxonomy" id="2666033"/>
    <lineage>
        <taxon>Bacteria</taxon>
        <taxon>Pseudomonadati</taxon>
        <taxon>Pseudomonadota</taxon>
        <taxon>Alphaproteobacteria</taxon>
        <taxon>Parvularculales</taxon>
        <taxon>Parvularculaceae</taxon>
        <taxon>Hyphococcus</taxon>
    </lineage>
</organism>
<comment type="similarity">
    <text evidence="3 9">Belongs to the PTPS family. QueD subfamily.</text>
</comment>
<dbReference type="PANTHER" id="PTHR12589">
    <property type="entry name" value="PYRUVOYL TETRAHYDROBIOPTERIN SYNTHASE"/>
    <property type="match status" value="1"/>
</dbReference>
<accession>A0ABW1KW88</accession>
<dbReference type="RefSeq" id="WP_379882397.1">
    <property type="nucleotide sequence ID" value="NZ_JBHPON010000002.1"/>
</dbReference>
<dbReference type="SUPFAM" id="SSF55620">
    <property type="entry name" value="Tetrahydrobiopterin biosynthesis enzymes-like"/>
    <property type="match status" value="1"/>
</dbReference>
<keyword evidence="6 9" id="KW-0862">Zinc</keyword>
<evidence type="ECO:0000256" key="4">
    <source>
        <dbReference type="ARBA" id="ARBA00018141"/>
    </source>
</evidence>
<comment type="cofactor">
    <cofactor evidence="9">
        <name>Zn(2+)</name>
        <dbReference type="ChEBI" id="CHEBI:29105"/>
    </cofactor>
    <text evidence="9">Binds 1 zinc ion per subunit.</text>
</comment>
<evidence type="ECO:0000256" key="5">
    <source>
        <dbReference type="ARBA" id="ARBA00022723"/>
    </source>
</evidence>
<dbReference type="GO" id="GO:0070497">
    <property type="term" value="F:6-carboxytetrahydropterin synthase activity"/>
    <property type="evidence" value="ECO:0007669"/>
    <property type="project" value="UniProtKB-EC"/>
</dbReference>
<comment type="pathway">
    <text evidence="2 9">Purine metabolism; 7-cyano-7-deazaguanine biosynthesis.</text>
</comment>
<evidence type="ECO:0000256" key="8">
    <source>
        <dbReference type="ARBA" id="ARBA00048807"/>
    </source>
</evidence>
<evidence type="ECO:0000256" key="3">
    <source>
        <dbReference type="ARBA" id="ARBA00008900"/>
    </source>
</evidence>
<dbReference type="NCBIfam" id="TIGR03367">
    <property type="entry name" value="queuosine_QueD"/>
    <property type="match status" value="1"/>
</dbReference>
<keyword evidence="7 9" id="KW-0456">Lyase</keyword>
<gene>
    <name evidence="10" type="primary">queD</name>
    <name evidence="10" type="ORF">ACFMB1_12530</name>
</gene>
<keyword evidence="9" id="KW-0671">Queuosine biosynthesis</keyword>
<evidence type="ECO:0000256" key="1">
    <source>
        <dbReference type="ARBA" id="ARBA00002285"/>
    </source>
</evidence>
<dbReference type="PIRSF" id="PIRSF006113">
    <property type="entry name" value="PTP_synth"/>
    <property type="match status" value="1"/>
</dbReference>
<evidence type="ECO:0000313" key="10">
    <source>
        <dbReference type="EMBL" id="MFC6036373.1"/>
    </source>
</evidence>
<dbReference type="Gene3D" id="3.30.479.10">
    <property type="entry name" value="6-pyruvoyl tetrahydropterin synthase/QueD"/>
    <property type="match status" value="1"/>
</dbReference>
<dbReference type="EC" id="4.-.-.-" evidence="9"/>
<sequence length="125" mass="14128">MSEEDKAMRIVKSMNFDAAHFLDHDPEARPYARLHGHSFTMEVVIEGEPDPEAGWVVDFGDVGEALQELHEALDHRLLNEVEGLERPTLENICRWAAEKLKTRFPGLAEVRVSRPSIGESCVFTV</sequence>
<reference evidence="10 11" key="1">
    <citation type="submission" date="2024-09" db="EMBL/GenBank/DDBJ databases">
        <authorList>
            <person name="Zhang Z.-H."/>
        </authorList>
    </citation>
    <scope>NUCLEOTIDE SEQUENCE [LARGE SCALE GENOMIC DNA]</scope>
    <source>
        <strain evidence="10 11">HHTR114</strain>
    </source>
</reference>
<evidence type="ECO:0000256" key="9">
    <source>
        <dbReference type="PIRNR" id="PIRNR006113"/>
    </source>
</evidence>
<evidence type="ECO:0000313" key="11">
    <source>
        <dbReference type="Proteomes" id="UP001596116"/>
    </source>
</evidence>
<protein>
    <recommendedName>
        <fullName evidence="4 9">6-carboxy-5,6,7,8-tetrahydropterin synthase</fullName>
        <ecNumber evidence="9">4.-.-.-</ecNumber>
    </recommendedName>
</protein>
<dbReference type="Proteomes" id="UP001596116">
    <property type="component" value="Unassembled WGS sequence"/>
</dbReference>
<evidence type="ECO:0000256" key="7">
    <source>
        <dbReference type="ARBA" id="ARBA00023239"/>
    </source>
</evidence>